<dbReference type="SMART" id="SM00448">
    <property type="entry name" value="REC"/>
    <property type="match status" value="1"/>
</dbReference>
<dbReference type="eggNOG" id="COG0745">
    <property type="taxonomic scope" value="Bacteria"/>
</dbReference>
<dbReference type="OrthoDB" id="9782110at2"/>
<protein>
    <submittedName>
        <fullName evidence="6">Putative two component, sigma54 specific, transcriptional regulator, Fis family</fullName>
    </submittedName>
</protein>
<proteinExistence type="predicted"/>
<dbReference type="InterPro" id="IPR058031">
    <property type="entry name" value="AAA_lid_NorR"/>
</dbReference>
<dbReference type="SMART" id="SM00382">
    <property type="entry name" value="AAA"/>
    <property type="match status" value="1"/>
</dbReference>
<dbReference type="AlphaFoldDB" id="C6VVB9"/>
<dbReference type="InterPro" id="IPR011006">
    <property type="entry name" value="CheY-like_superfamily"/>
</dbReference>
<dbReference type="HOGENOM" id="CLU_000445_0_6_10"/>
<dbReference type="InterPro" id="IPR003593">
    <property type="entry name" value="AAA+_ATPase"/>
</dbReference>
<organism evidence="6 7">
    <name type="scientific">Dyadobacter fermentans (strain ATCC 700827 / DSM 18053 / CIP 107007 / KCTC 52180 / NS114)</name>
    <dbReference type="NCBI Taxonomy" id="471854"/>
    <lineage>
        <taxon>Bacteria</taxon>
        <taxon>Pseudomonadati</taxon>
        <taxon>Bacteroidota</taxon>
        <taxon>Cytophagia</taxon>
        <taxon>Cytophagales</taxon>
        <taxon>Spirosomataceae</taxon>
        <taxon>Dyadobacter</taxon>
    </lineage>
</organism>
<feature type="domain" description="Sigma-54 factor interaction" evidence="4">
    <location>
        <begin position="338"/>
        <end position="565"/>
    </location>
</feature>
<dbReference type="Pfam" id="PF00072">
    <property type="entry name" value="Response_reg"/>
    <property type="match status" value="1"/>
</dbReference>
<dbReference type="GO" id="GO:0000160">
    <property type="term" value="P:phosphorelay signal transduction system"/>
    <property type="evidence" value="ECO:0007669"/>
    <property type="project" value="InterPro"/>
</dbReference>
<dbReference type="CDD" id="cd00009">
    <property type="entry name" value="AAA"/>
    <property type="match status" value="1"/>
</dbReference>
<feature type="modified residue" description="4-aspartylphosphate" evidence="3">
    <location>
        <position position="54"/>
    </location>
</feature>
<dbReference type="PROSITE" id="PS50110">
    <property type="entry name" value="RESPONSE_REGULATORY"/>
    <property type="match status" value="1"/>
</dbReference>
<dbReference type="EMBL" id="CP001619">
    <property type="protein sequence ID" value="ACT96649.1"/>
    <property type="molecule type" value="Genomic_DNA"/>
</dbReference>
<dbReference type="STRING" id="471854.Dfer_5458"/>
<dbReference type="GO" id="GO:0005524">
    <property type="term" value="F:ATP binding"/>
    <property type="evidence" value="ECO:0007669"/>
    <property type="project" value="UniProtKB-KW"/>
</dbReference>
<keyword evidence="3" id="KW-0597">Phosphoprotein</keyword>
<reference evidence="6 7" key="1">
    <citation type="journal article" date="2009" name="Stand. Genomic Sci.">
        <title>Complete genome sequence of Dyadobacter fermentans type strain (NS114).</title>
        <authorList>
            <person name="Lang E."/>
            <person name="Lapidus A."/>
            <person name="Chertkov O."/>
            <person name="Brettin T."/>
            <person name="Detter J.C."/>
            <person name="Han C."/>
            <person name="Copeland A."/>
            <person name="Glavina Del Rio T."/>
            <person name="Nolan M."/>
            <person name="Chen F."/>
            <person name="Lucas S."/>
            <person name="Tice H."/>
            <person name="Cheng J.F."/>
            <person name="Land M."/>
            <person name="Hauser L."/>
            <person name="Chang Y.J."/>
            <person name="Jeffries C.D."/>
            <person name="Kopitz M."/>
            <person name="Bruce D."/>
            <person name="Goodwin L."/>
            <person name="Pitluck S."/>
            <person name="Ovchinnikova G."/>
            <person name="Pati A."/>
            <person name="Ivanova N."/>
            <person name="Mavrommatis K."/>
            <person name="Chen A."/>
            <person name="Palaniappan K."/>
            <person name="Chain P."/>
            <person name="Bristow J."/>
            <person name="Eisen J.A."/>
            <person name="Markowitz V."/>
            <person name="Hugenholtz P."/>
            <person name="Goker M."/>
            <person name="Rohde M."/>
            <person name="Kyrpides N.C."/>
            <person name="Klenk H.P."/>
        </authorList>
    </citation>
    <scope>NUCLEOTIDE SEQUENCE [LARGE SCALE GENOMIC DNA]</scope>
    <source>
        <strain evidence="7">ATCC 700827 / DSM 18053 / CIP 107007 / KCTC 52180 / NS114</strain>
    </source>
</reference>
<sequence length="582" mass="65357">MKQKILIVEDFFVEANHLRILLTRAGYEVTGIARTFESAEEAIRQDHPEIVLVDIFLAGQKTGVDLARLLNRQNIPFIYLSANSNEEVLKTARETGPSGFVVKPFREKDLLAAIGIARYLHESSREALWRKEAAFTGELDRLAGARRPWPERMLCLVRALQQFISFDYVAVGFIGPVYMPFNALHFLRTGFDEYQVMDSEGFQTVSRINPARMVASMAAIKLRTSPVFFNAVQFQIACQESGIRSLVGKTFDMHSNLLFPLPKISLDGRYFFLSLYSGRNDAFNERHLELCRKVQPALQHAVEEMTRHVMPGFPQVRLDEGIELISNKVPIPGPLGAMIGESHLFLHVLDLAVAFAATDSSVLIRGERGTGKEQVAGGIHALSARSDGPFIKVNCAGFSAGSMEGELFGFENGGPGNARTGRFGQAEGGTLFLDEIGEMPFEIQLKLLNVLQRHEMERVGGRQPVRVDVRVIVATSRDLEKEIAEGRFRLDLYYRLNACCIRLPALRERIDDIELIATHFLEYFAEKSGRGHALRFSEKSIRMLKEYDWPGNVAELMDAIETCVLFARTEIVDDIKLPSRKS</sequence>
<dbReference type="KEGG" id="dfe:Dfer_5458"/>
<feature type="domain" description="Response regulatory" evidence="5">
    <location>
        <begin position="4"/>
        <end position="118"/>
    </location>
</feature>
<dbReference type="CDD" id="cd17534">
    <property type="entry name" value="REC_DC-like"/>
    <property type="match status" value="1"/>
</dbReference>
<dbReference type="InterPro" id="IPR001789">
    <property type="entry name" value="Sig_transdc_resp-reg_receiver"/>
</dbReference>
<dbReference type="Proteomes" id="UP000002011">
    <property type="component" value="Chromosome"/>
</dbReference>
<dbReference type="GO" id="GO:0006355">
    <property type="term" value="P:regulation of DNA-templated transcription"/>
    <property type="evidence" value="ECO:0007669"/>
    <property type="project" value="InterPro"/>
</dbReference>
<keyword evidence="2" id="KW-0067">ATP-binding</keyword>
<dbReference type="InterPro" id="IPR025943">
    <property type="entry name" value="Sigma_54_int_dom_ATP-bd_2"/>
</dbReference>
<name>C6VVB9_DYAFD</name>
<dbReference type="SUPFAM" id="SSF52172">
    <property type="entry name" value="CheY-like"/>
    <property type="match status" value="1"/>
</dbReference>
<dbReference type="SUPFAM" id="SSF52540">
    <property type="entry name" value="P-loop containing nucleoside triphosphate hydrolases"/>
    <property type="match status" value="1"/>
</dbReference>
<dbReference type="Gene3D" id="1.10.8.60">
    <property type="match status" value="1"/>
</dbReference>
<dbReference type="Pfam" id="PF25601">
    <property type="entry name" value="AAA_lid_14"/>
    <property type="match status" value="1"/>
</dbReference>
<dbReference type="FunFam" id="3.40.50.300:FF:000006">
    <property type="entry name" value="DNA-binding transcriptional regulator NtrC"/>
    <property type="match status" value="1"/>
</dbReference>
<evidence type="ECO:0000313" key="7">
    <source>
        <dbReference type="Proteomes" id="UP000002011"/>
    </source>
</evidence>
<dbReference type="RefSeq" id="WP_015814889.1">
    <property type="nucleotide sequence ID" value="NC_013037.1"/>
</dbReference>
<keyword evidence="7" id="KW-1185">Reference proteome</keyword>
<dbReference type="Gene3D" id="3.40.50.300">
    <property type="entry name" value="P-loop containing nucleotide triphosphate hydrolases"/>
    <property type="match status" value="1"/>
</dbReference>
<evidence type="ECO:0000256" key="3">
    <source>
        <dbReference type="PROSITE-ProRule" id="PRU00169"/>
    </source>
</evidence>
<dbReference type="InterPro" id="IPR027417">
    <property type="entry name" value="P-loop_NTPase"/>
</dbReference>
<keyword evidence="1" id="KW-0547">Nucleotide-binding</keyword>
<dbReference type="InterPro" id="IPR002078">
    <property type="entry name" value="Sigma_54_int"/>
</dbReference>
<dbReference type="PROSITE" id="PS00676">
    <property type="entry name" value="SIGMA54_INTERACT_2"/>
    <property type="match status" value="1"/>
</dbReference>
<evidence type="ECO:0000259" key="4">
    <source>
        <dbReference type="PROSITE" id="PS50045"/>
    </source>
</evidence>
<evidence type="ECO:0000256" key="1">
    <source>
        <dbReference type="ARBA" id="ARBA00022741"/>
    </source>
</evidence>
<dbReference type="PANTHER" id="PTHR32071">
    <property type="entry name" value="TRANSCRIPTIONAL REGULATORY PROTEIN"/>
    <property type="match status" value="1"/>
</dbReference>
<evidence type="ECO:0000256" key="2">
    <source>
        <dbReference type="ARBA" id="ARBA00022840"/>
    </source>
</evidence>
<evidence type="ECO:0000259" key="5">
    <source>
        <dbReference type="PROSITE" id="PS50110"/>
    </source>
</evidence>
<dbReference type="Pfam" id="PF00158">
    <property type="entry name" value="Sigma54_activat"/>
    <property type="match status" value="1"/>
</dbReference>
<dbReference type="eggNOG" id="COG2204">
    <property type="taxonomic scope" value="Bacteria"/>
</dbReference>
<dbReference type="Gene3D" id="3.40.50.2300">
    <property type="match status" value="1"/>
</dbReference>
<gene>
    <name evidence="6" type="ordered locus">Dfer_5458</name>
</gene>
<accession>C6VVB9</accession>
<evidence type="ECO:0000313" key="6">
    <source>
        <dbReference type="EMBL" id="ACT96649.1"/>
    </source>
</evidence>
<dbReference type="PROSITE" id="PS50045">
    <property type="entry name" value="SIGMA54_INTERACT_4"/>
    <property type="match status" value="1"/>
</dbReference>